<protein>
    <submittedName>
        <fullName evidence="1">Uncharacterized protein</fullName>
    </submittedName>
</protein>
<dbReference type="AlphaFoldDB" id="A0AAD5S4Q9"/>
<gene>
    <name evidence="1" type="ORF">HK097_003111</name>
</gene>
<keyword evidence="2" id="KW-1185">Reference proteome</keyword>
<dbReference type="EMBL" id="JADGJD010001712">
    <property type="protein sequence ID" value="KAJ3038645.1"/>
    <property type="molecule type" value="Genomic_DNA"/>
</dbReference>
<name>A0AAD5S4Q9_9FUNG</name>
<feature type="non-terminal residue" evidence="1">
    <location>
        <position position="1"/>
    </location>
</feature>
<evidence type="ECO:0000313" key="2">
    <source>
        <dbReference type="Proteomes" id="UP001212841"/>
    </source>
</evidence>
<proteinExistence type="predicted"/>
<sequence>EADLVGVGRQYGVRKVPETVFRWMKGYDAEKFGKALGIFEVGRLNSAVVDLVANAVAQAGWRKEDGVLVSRGKGGGLYVHYQQVEGVGKVSNGAEFRGVKVEGAVPPEFGIAVVWNEHDRLLAEKVVREIEGLGL</sequence>
<evidence type="ECO:0000313" key="1">
    <source>
        <dbReference type="EMBL" id="KAJ3038645.1"/>
    </source>
</evidence>
<comment type="caution">
    <text evidence="1">The sequence shown here is derived from an EMBL/GenBank/DDBJ whole genome shotgun (WGS) entry which is preliminary data.</text>
</comment>
<accession>A0AAD5S4Q9</accession>
<reference evidence="1" key="1">
    <citation type="submission" date="2020-05" db="EMBL/GenBank/DDBJ databases">
        <title>Phylogenomic resolution of chytrid fungi.</title>
        <authorList>
            <person name="Stajich J.E."/>
            <person name="Amses K."/>
            <person name="Simmons R."/>
            <person name="Seto K."/>
            <person name="Myers J."/>
            <person name="Bonds A."/>
            <person name="Quandt C.A."/>
            <person name="Barry K."/>
            <person name="Liu P."/>
            <person name="Grigoriev I."/>
            <person name="Longcore J.E."/>
            <person name="James T.Y."/>
        </authorList>
    </citation>
    <scope>NUCLEOTIDE SEQUENCE</scope>
    <source>
        <strain evidence="1">JEL0318</strain>
    </source>
</reference>
<organism evidence="1 2">
    <name type="scientific">Rhizophlyctis rosea</name>
    <dbReference type="NCBI Taxonomy" id="64517"/>
    <lineage>
        <taxon>Eukaryota</taxon>
        <taxon>Fungi</taxon>
        <taxon>Fungi incertae sedis</taxon>
        <taxon>Chytridiomycota</taxon>
        <taxon>Chytridiomycota incertae sedis</taxon>
        <taxon>Chytridiomycetes</taxon>
        <taxon>Rhizophlyctidales</taxon>
        <taxon>Rhizophlyctidaceae</taxon>
        <taxon>Rhizophlyctis</taxon>
    </lineage>
</organism>
<dbReference type="Proteomes" id="UP001212841">
    <property type="component" value="Unassembled WGS sequence"/>
</dbReference>